<feature type="binding site" evidence="8">
    <location>
        <begin position="57"/>
        <end position="61"/>
    </location>
    <ligand>
        <name>GTP</name>
        <dbReference type="ChEBI" id="CHEBI:37565"/>
        <label>1</label>
    </ligand>
</feature>
<evidence type="ECO:0000256" key="9">
    <source>
        <dbReference type="PROSITE-ProRule" id="PRU01049"/>
    </source>
</evidence>
<feature type="binding site" evidence="8">
    <location>
        <begin position="182"/>
        <end position="189"/>
    </location>
    <ligand>
        <name>GTP</name>
        <dbReference type="ChEBI" id="CHEBI:37565"/>
        <label>2</label>
    </ligand>
</feature>
<dbReference type="RefSeq" id="WP_226384873.1">
    <property type="nucleotide sequence ID" value="NZ_JADCKA010000003.1"/>
</dbReference>
<dbReference type="Pfam" id="PF01926">
    <property type="entry name" value="MMR_HSR1"/>
    <property type="match status" value="2"/>
</dbReference>
<evidence type="ECO:0000313" key="13">
    <source>
        <dbReference type="Proteomes" id="UP001516588"/>
    </source>
</evidence>
<dbReference type="NCBIfam" id="TIGR03594">
    <property type="entry name" value="GTPase_EngA"/>
    <property type="match status" value="1"/>
</dbReference>
<keyword evidence="5 8" id="KW-0547">Nucleotide-binding</keyword>
<comment type="function">
    <text evidence="8 10">GTPase that plays an essential role in the late steps of ribosome biogenesis.</text>
</comment>
<dbReference type="InterPro" id="IPR016484">
    <property type="entry name" value="GTPase_Der"/>
</dbReference>
<dbReference type="Pfam" id="PF14714">
    <property type="entry name" value="KH_dom-like"/>
    <property type="match status" value="1"/>
</dbReference>
<feature type="binding site" evidence="8">
    <location>
        <begin position="10"/>
        <end position="17"/>
    </location>
    <ligand>
        <name>GTP</name>
        <dbReference type="ChEBI" id="CHEBI:37565"/>
        <label>1</label>
    </ligand>
</feature>
<dbReference type="PROSITE" id="PS51712">
    <property type="entry name" value="G_ENGA"/>
    <property type="match status" value="2"/>
</dbReference>
<dbReference type="InterPro" id="IPR027417">
    <property type="entry name" value="P-loop_NTPase"/>
</dbReference>
<evidence type="ECO:0000313" key="12">
    <source>
        <dbReference type="EMBL" id="MBE5035203.1"/>
    </source>
</evidence>
<dbReference type="PIRSF" id="PIRSF006485">
    <property type="entry name" value="GTP-binding_EngA"/>
    <property type="match status" value="1"/>
</dbReference>
<dbReference type="CDD" id="cd01894">
    <property type="entry name" value="EngA1"/>
    <property type="match status" value="1"/>
</dbReference>
<gene>
    <name evidence="8 12" type="primary">der</name>
    <name evidence="12" type="ORF">INF20_02780</name>
</gene>
<dbReference type="InterPro" id="IPR005225">
    <property type="entry name" value="Small_GTP-bd"/>
</dbReference>
<feature type="binding site" evidence="8">
    <location>
        <begin position="229"/>
        <end position="233"/>
    </location>
    <ligand>
        <name>GTP</name>
        <dbReference type="ChEBI" id="CHEBI:37565"/>
        <label>2</label>
    </ligand>
</feature>
<protein>
    <recommendedName>
        <fullName evidence="2 8">GTPase Der</fullName>
    </recommendedName>
    <alternativeName>
        <fullName evidence="7 8">GTP-binding protein EngA</fullName>
    </alternativeName>
</protein>
<dbReference type="InterPro" id="IPR006073">
    <property type="entry name" value="GTP-bd"/>
</dbReference>
<dbReference type="InterPro" id="IPR031166">
    <property type="entry name" value="G_ENGA"/>
</dbReference>
<dbReference type="PRINTS" id="PR00326">
    <property type="entry name" value="GTP1OBG"/>
</dbReference>
<comment type="similarity">
    <text evidence="1 8 9 10">Belongs to the TRAFAC class TrmE-Era-EngA-EngB-Septin-like GTPase superfamily. EngA (Der) GTPase family.</text>
</comment>
<dbReference type="InterPro" id="IPR015946">
    <property type="entry name" value="KH_dom-like_a/b"/>
</dbReference>
<feature type="binding site" evidence="8">
    <location>
        <begin position="120"/>
        <end position="123"/>
    </location>
    <ligand>
        <name>GTP</name>
        <dbReference type="ChEBI" id="CHEBI:37565"/>
        <label>1</label>
    </ligand>
</feature>
<dbReference type="Gene3D" id="3.30.300.20">
    <property type="match status" value="1"/>
</dbReference>
<dbReference type="Proteomes" id="UP001516588">
    <property type="component" value="Unassembled WGS sequence"/>
</dbReference>
<reference evidence="12 13" key="1">
    <citation type="submission" date="2020-10" db="EMBL/GenBank/DDBJ databases">
        <title>ChiBAC.</title>
        <authorList>
            <person name="Zenner C."/>
            <person name="Hitch T.C.A."/>
            <person name="Clavel T."/>
        </authorList>
    </citation>
    <scope>NUCLEOTIDE SEQUENCE [LARGE SCALE GENOMIC DNA]</scope>
    <source>
        <strain evidence="12 13">DSM 108706</strain>
    </source>
</reference>
<evidence type="ECO:0000256" key="6">
    <source>
        <dbReference type="ARBA" id="ARBA00023134"/>
    </source>
</evidence>
<name>A0ABR9QWF8_9FIRM</name>
<dbReference type="EMBL" id="JADCKA010000003">
    <property type="protein sequence ID" value="MBE5035203.1"/>
    <property type="molecule type" value="Genomic_DNA"/>
</dbReference>
<proteinExistence type="inferred from homology"/>
<keyword evidence="13" id="KW-1185">Reference proteome</keyword>
<keyword evidence="4 10" id="KW-0677">Repeat</keyword>
<dbReference type="PANTHER" id="PTHR43834:SF6">
    <property type="entry name" value="GTPASE DER"/>
    <property type="match status" value="1"/>
</dbReference>
<feature type="domain" description="EngA-type G" evidence="11">
    <location>
        <begin position="176"/>
        <end position="351"/>
    </location>
</feature>
<keyword evidence="6 8" id="KW-0342">GTP-binding</keyword>
<evidence type="ECO:0000256" key="4">
    <source>
        <dbReference type="ARBA" id="ARBA00022737"/>
    </source>
</evidence>
<dbReference type="NCBIfam" id="TIGR00231">
    <property type="entry name" value="small_GTP"/>
    <property type="match status" value="2"/>
</dbReference>
<evidence type="ECO:0000256" key="10">
    <source>
        <dbReference type="RuleBase" id="RU004481"/>
    </source>
</evidence>
<evidence type="ECO:0000259" key="11">
    <source>
        <dbReference type="PROSITE" id="PS51712"/>
    </source>
</evidence>
<feature type="binding site" evidence="8">
    <location>
        <begin position="294"/>
        <end position="297"/>
    </location>
    <ligand>
        <name>GTP</name>
        <dbReference type="ChEBI" id="CHEBI:37565"/>
        <label>2</label>
    </ligand>
</feature>
<evidence type="ECO:0000256" key="7">
    <source>
        <dbReference type="ARBA" id="ARBA00032345"/>
    </source>
</evidence>
<dbReference type="InterPro" id="IPR032859">
    <property type="entry name" value="KH_dom-like"/>
</dbReference>
<dbReference type="SUPFAM" id="SSF52540">
    <property type="entry name" value="P-loop containing nucleoside triphosphate hydrolases"/>
    <property type="match status" value="2"/>
</dbReference>
<evidence type="ECO:0000256" key="8">
    <source>
        <dbReference type="HAMAP-Rule" id="MF_00195"/>
    </source>
</evidence>
<keyword evidence="3 8" id="KW-0690">Ribosome biogenesis</keyword>
<dbReference type="HAMAP" id="MF_00195">
    <property type="entry name" value="GTPase_Der"/>
    <property type="match status" value="1"/>
</dbReference>
<organism evidence="12 13">
    <name type="scientific">Gallibacter intestinalis</name>
    <dbReference type="NCBI Taxonomy" id="2779356"/>
    <lineage>
        <taxon>Bacteria</taxon>
        <taxon>Bacillati</taxon>
        <taxon>Bacillota</taxon>
        <taxon>Clostridia</taxon>
        <taxon>Eubacteriales</taxon>
        <taxon>Eubacteriaceae</taxon>
        <taxon>Gallibacter</taxon>
    </lineage>
</organism>
<dbReference type="CDD" id="cd01895">
    <property type="entry name" value="EngA2"/>
    <property type="match status" value="1"/>
</dbReference>
<evidence type="ECO:0000256" key="5">
    <source>
        <dbReference type="ARBA" id="ARBA00022741"/>
    </source>
</evidence>
<evidence type="ECO:0000256" key="1">
    <source>
        <dbReference type="ARBA" id="ARBA00008279"/>
    </source>
</evidence>
<comment type="subunit">
    <text evidence="8">Associates with the 50S ribosomal subunit.</text>
</comment>
<dbReference type="Gene3D" id="3.40.50.300">
    <property type="entry name" value="P-loop containing nucleotide triphosphate hydrolases"/>
    <property type="match status" value="2"/>
</dbReference>
<evidence type="ECO:0000256" key="2">
    <source>
        <dbReference type="ARBA" id="ARBA00020953"/>
    </source>
</evidence>
<evidence type="ECO:0000256" key="3">
    <source>
        <dbReference type="ARBA" id="ARBA00022517"/>
    </source>
</evidence>
<comment type="caution">
    <text evidence="12">The sequence shown here is derived from an EMBL/GenBank/DDBJ whole genome shotgun (WGS) entry which is preliminary data.</text>
</comment>
<accession>A0ABR9QWF8</accession>
<dbReference type="PANTHER" id="PTHR43834">
    <property type="entry name" value="GTPASE DER"/>
    <property type="match status" value="1"/>
</dbReference>
<feature type="domain" description="EngA-type G" evidence="11">
    <location>
        <begin position="4"/>
        <end position="168"/>
    </location>
</feature>
<sequence length="441" mass="48511">MSKPLVAVVGRPNVGKSTFFNRVVGRRVAIVEDTPGVTRDRIYAEAEWMGIHFALIDTGGIEPASAEVIPAQMREQAQIAMDTADVILFMTDGKAGLTADDREVANMLRKTGKPVVLAVNKIDTAALPDDFYDFYELGIGEPLPLSSANMLGIGDILDALVGEFPKDADTEEDDSIKIAVIGKPNVGKSSFVNAITGENRVIVSNIAGTTRDSIDTPVEIDGVKYTLIDTAGIRRKSKVNENIEKYSVIRAVAAIERCDVCLLMIDAVEGITEQDKKIAGVAHEAGKGIVVVVNKWDLIEKDSHTMNQFQKTIDAEMTFMSYAPSIFISVEEKQRVKNVIELARAVSENRAMRVPTGQLNSLISDAVLMKQPPSDKGKRLKIYYAAQVGVKPPLFSFKINSRPLMHFSYARYLENKIREAYGFEGTSIKFVFREKGEKEDV</sequence>